<dbReference type="SUPFAM" id="SSF53448">
    <property type="entry name" value="Nucleotide-diphospho-sugar transferases"/>
    <property type="match status" value="1"/>
</dbReference>
<dbReference type="RefSeq" id="WP_344226203.1">
    <property type="nucleotide sequence ID" value="NZ_BAAARI010000002.1"/>
</dbReference>
<sequence>MSLPDPGSPARADVFVSAITVVGADVEDVTAVIVEAQAVLERHYTNYELIVVDNGLRPESVASIRDLLAEVPCVRVLRLSRRFPYDTAVFSGLESAIGDYVVVFEADRDPVTLLPTLVSALMAGTDIVQGTSTVPVGGSIVHRTGRSLFYWYNKQALRIVIPDRATYFTAFTRRAVNSLLSSDRQYRYLRHLMRHIGYTILEVPYTPRPHSGRPRGFLAAGHDAVEMVTSYSIRPLRVVSATGVVVAALNLVYALYVVITFLSADGVERGWTTTSMQLSIMFFCLFLSLAVISEYIARLLAESRREPAYFVMEELTSDRLLADETRRNIV</sequence>
<reference evidence="11 12" key="1">
    <citation type="journal article" date="2019" name="Int. J. Syst. Evol. Microbiol.">
        <title>The Global Catalogue of Microorganisms (GCM) 10K type strain sequencing project: providing services to taxonomists for standard genome sequencing and annotation.</title>
        <authorList>
            <consortium name="The Broad Institute Genomics Platform"/>
            <consortium name="The Broad Institute Genome Sequencing Center for Infectious Disease"/>
            <person name="Wu L."/>
            <person name="Ma J."/>
        </authorList>
    </citation>
    <scope>NUCLEOTIDE SEQUENCE [LARGE SCALE GENOMIC DNA]</scope>
    <source>
        <strain evidence="11 12">JCM 16365</strain>
    </source>
</reference>
<keyword evidence="6" id="KW-0448">Lipopolysaccharide biosynthesis</keyword>
<keyword evidence="7 9" id="KW-1133">Transmembrane helix</keyword>
<dbReference type="InterPro" id="IPR001173">
    <property type="entry name" value="Glyco_trans_2-like"/>
</dbReference>
<keyword evidence="5 9" id="KW-0812">Transmembrane</keyword>
<comment type="similarity">
    <text evidence="1">Belongs to the glycosyltransferase 2 family.</text>
</comment>
<dbReference type="EMBL" id="BAAARI010000002">
    <property type="protein sequence ID" value="GAA2567650.1"/>
    <property type="molecule type" value="Genomic_DNA"/>
</dbReference>
<comment type="caution">
    <text evidence="11">The sequence shown here is derived from an EMBL/GenBank/DDBJ whole genome shotgun (WGS) entry which is preliminary data.</text>
</comment>
<evidence type="ECO:0000256" key="6">
    <source>
        <dbReference type="ARBA" id="ARBA00022985"/>
    </source>
</evidence>
<name>A0ABN3P7I6_9MICO</name>
<evidence type="ECO:0000256" key="5">
    <source>
        <dbReference type="ARBA" id="ARBA00022692"/>
    </source>
</evidence>
<keyword evidence="12" id="KW-1185">Reference proteome</keyword>
<dbReference type="PANTHER" id="PTHR48090:SF3">
    <property type="entry name" value="UNDECAPRENYL-PHOSPHATE 4-DEOXY-4-FORMAMIDO-L-ARABINOSE TRANSFERASE"/>
    <property type="match status" value="1"/>
</dbReference>
<feature type="transmembrane region" description="Helical" evidence="9">
    <location>
        <begin position="276"/>
        <end position="297"/>
    </location>
</feature>
<keyword evidence="8 9" id="KW-0472">Membrane</keyword>
<keyword evidence="3" id="KW-0328">Glycosyltransferase</keyword>
<evidence type="ECO:0000256" key="8">
    <source>
        <dbReference type="ARBA" id="ARBA00023136"/>
    </source>
</evidence>
<accession>A0ABN3P7I6</accession>
<gene>
    <name evidence="11" type="ORF">GCM10009862_03000</name>
</gene>
<evidence type="ECO:0000256" key="1">
    <source>
        <dbReference type="ARBA" id="ARBA00006739"/>
    </source>
</evidence>
<feature type="transmembrane region" description="Helical" evidence="9">
    <location>
        <begin position="238"/>
        <end position="264"/>
    </location>
</feature>
<organism evidence="11 12">
    <name type="scientific">Microbacterium binotii</name>
    <dbReference type="NCBI Taxonomy" id="462710"/>
    <lineage>
        <taxon>Bacteria</taxon>
        <taxon>Bacillati</taxon>
        <taxon>Actinomycetota</taxon>
        <taxon>Actinomycetes</taxon>
        <taxon>Micrococcales</taxon>
        <taxon>Microbacteriaceae</taxon>
        <taxon>Microbacterium</taxon>
    </lineage>
</organism>
<dbReference type="Pfam" id="PF00535">
    <property type="entry name" value="Glycos_transf_2"/>
    <property type="match status" value="1"/>
</dbReference>
<dbReference type="Gene3D" id="3.90.550.10">
    <property type="entry name" value="Spore Coat Polysaccharide Biosynthesis Protein SpsA, Chain A"/>
    <property type="match status" value="1"/>
</dbReference>
<proteinExistence type="inferred from homology"/>
<keyword evidence="4" id="KW-0808">Transferase</keyword>
<evidence type="ECO:0000259" key="10">
    <source>
        <dbReference type="Pfam" id="PF00535"/>
    </source>
</evidence>
<dbReference type="PANTHER" id="PTHR48090">
    <property type="entry name" value="UNDECAPRENYL-PHOSPHATE 4-DEOXY-4-FORMAMIDO-L-ARABINOSE TRANSFERASE-RELATED"/>
    <property type="match status" value="1"/>
</dbReference>
<dbReference type="Proteomes" id="UP001500274">
    <property type="component" value="Unassembled WGS sequence"/>
</dbReference>
<evidence type="ECO:0000256" key="2">
    <source>
        <dbReference type="ARBA" id="ARBA00022475"/>
    </source>
</evidence>
<evidence type="ECO:0000256" key="9">
    <source>
        <dbReference type="SAM" id="Phobius"/>
    </source>
</evidence>
<evidence type="ECO:0000256" key="4">
    <source>
        <dbReference type="ARBA" id="ARBA00022679"/>
    </source>
</evidence>
<dbReference type="InterPro" id="IPR029044">
    <property type="entry name" value="Nucleotide-diphossugar_trans"/>
</dbReference>
<evidence type="ECO:0000256" key="3">
    <source>
        <dbReference type="ARBA" id="ARBA00022676"/>
    </source>
</evidence>
<keyword evidence="2" id="KW-1003">Cell membrane</keyword>
<evidence type="ECO:0000313" key="12">
    <source>
        <dbReference type="Proteomes" id="UP001500274"/>
    </source>
</evidence>
<dbReference type="InterPro" id="IPR050256">
    <property type="entry name" value="Glycosyltransferase_2"/>
</dbReference>
<protein>
    <submittedName>
        <fullName evidence="11">Glycosyltransferase family 2 protein</fullName>
    </submittedName>
</protein>
<feature type="domain" description="Glycosyltransferase 2-like" evidence="10">
    <location>
        <begin position="38"/>
        <end position="177"/>
    </location>
</feature>
<evidence type="ECO:0000256" key="7">
    <source>
        <dbReference type="ARBA" id="ARBA00022989"/>
    </source>
</evidence>
<evidence type="ECO:0000313" key="11">
    <source>
        <dbReference type="EMBL" id="GAA2567650.1"/>
    </source>
</evidence>